<evidence type="ECO:0000259" key="6">
    <source>
        <dbReference type="Pfam" id="PF25989"/>
    </source>
</evidence>
<feature type="domain" description="Multidrug resistance protein MdtA-like alpha-helical hairpin" evidence="5">
    <location>
        <begin position="214"/>
        <end position="280"/>
    </location>
</feature>
<sequence length="543" mass="58914">MNRKAQNFPPEPNPHHPNAVPNAPEVNVQAPNDPALNGDPNLHSSTVTEPDSAMAPPSPETPSQSPSSPPAARGWKRWPVIGLLLLPLVGFGGWKLYQMLMPGATPPAIKAYRRSARLTVRVVPARRTLAQGWVFDEGTALPVKLRVLNFYASGNITDVARPNGIPLKEGSWVTRGQRLATIDARRQTATIATAQADIQVANSRRKQAQATIVKAQANLKKAKSDLTLAKTEYQRYKRLFVAGAVAAIDLDVYRNRIDQAQSAFQIAAQEVRSAQEDLKTTDSSISAAQAKQRQVAVDLEDTQLVSPINGVVAYINIAKGEYWNTQYLNTSSPQKLIETAPIVVVDPSTYEVELEIQADDANAVRLGQRAFVVLEEAVSAAQASGANRQDLLKLAQTRGSQGSVFAISPSQTPGGRGTKVTIRNFRQVRNLKVGARVYVWIETVANPSAIVVPLGAVLARGQDFYVFVVKTADGTVERRRVTRGVEGLAGVEIISGVKADELVVVEGQNRLVDGTPVKIVDQAKRLKPQALLQPLMLTRENVQ</sequence>
<dbReference type="RefSeq" id="WP_264324312.1">
    <property type="nucleotide sequence ID" value="NZ_JADEXQ010000017.1"/>
</dbReference>
<keyword evidence="2 3" id="KW-0175">Coiled coil</keyword>
<dbReference type="InterPro" id="IPR058624">
    <property type="entry name" value="MdtA-like_HH"/>
</dbReference>
<comment type="caution">
    <text evidence="7">The sequence shown here is derived from an EMBL/GenBank/DDBJ whole genome shotgun (WGS) entry which is preliminary data.</text>
</comment>
<organism evidence="7 8">
    <name type="scientific">Romeriopsis navalis LEGE 11480</name>
    <dbReference type="NCBI Taxonomy" id="2777977"/>
    <lineage>
        <taxon>Bacteria</taxon>
        <taxon>Bacillati</taxon>
        <taxon>Cyanobacteriota</taxon>
        <taxon>Cyanophyceae</taxon>
        <taxon>Leptolyngbyales</taxon>
        <taxon>Leptolyngbyaceae</taxon>
        <taxon>Romeriopsis</taxon>
        <taxon>Romeriopsis navalis</taxon>
    </lineage>
</organism>
<dbReference type="GO" id="GO:0030313">
    <property type="term" value="C:cell envelope"/>
    <property type="evidence" value="ECO:0007669"/>
    <property type="project" value="UniProtKB-SubCell"/>
</dbReference>
<dbReference type="Pfam" id="PF25989">
    <property type="entry name" value="YknX_C"/>
    <property type="match status" value="1"/>
</dbReference>
<gene>
    <name evidence="7" type="ORF">IQ266_06910</name>
</gene>
<evidence type="ECO:0000259" key="5">
    <source>
        <dbReference type="Pfam" id="PF25876"/>
    </source>
</evidence>
<dbReference type="Gene3D" id="2.40.50.100">
    <property type="match status" value="1"/>
</dbReference>
<evidence type="ECO:0000256" key="2">
    <source>
        <dbReference type="ARBA" id="ARBA00023054"/>
    </source>
</evidence>
<evidence type="ECO:0000256" key="1">
    <source>
        <dbReference type="ARBA" id="ARBA00004196"/>
    </source>
</evidence>
<feature type="compositionally biased region" description="Low complexity" evidence="4">
    <location>
        <begin position="16"/>
        <end position="25"/>
    </location>
</feature>
<dbReference type="InterPro" id="IPR058637">
    <property type="entry name" value="YknX-like_C"/>
</dbReference>
<evidence type="ECO:0000313" key="7">
    <source>
        <dbReference type="EMBL" id="MBE9029492.1"/>
    </source>
</evidence>
<protein>
    <submittedName>
        <fullName evidence="7">Multidrug transporter</fullName>
    </submittedName>
</protein>
<evidence type="ECO:0000256" key="3">
    <source>
        <dbReference type="SAM" id="Coils"/>
    </source>
</evidence>
<dbReference type="Gene3D" id="1.10.287.470">
    <property type="entry name" value="Helix hairpin bin"/>
    <property type="match status" value="1"/>
</dbReference>
<evidence type="ECO:0000313" key="8">
    <source>
        <dbReference type="Proteomes" id="UP000625316"/>
    </source>
</evidence>
<feature type="coiled-coil region" evidence="3">
    <location>
        <begin position="191"/>
        <end position="277"/>
    </location>
</feature>
<dbReference type="PANTHER" id="PTHR32347">
    <property type="entry name" value="EFFLUX SYSTEM COMPONENT YKNX-RELATED"/>
    <property type="match status" value="1"/>
</dbReference>
<dbReference type="InterPro" id="IPR050465">
    <property type="entry name" value="UPF0194_transport"/>
</dbReference>
<dbReference type="SUPFAM" id="SSF111369">
    <property type="entry name" value="HlyD-like secretion proteins"/>
    <property type="match status" value="1"/>
</dbReference>
<dbReference type="PANTHER" id="PTHR32347:SF23">
    <property type="entry name" value="BLL5650 PROTEIN"/>
    <property type="match status" value="1"/>
</dbReference>
<dbReference type="AlphaFoldDB" id="A0A928Z2X4"/>
<dbReference type="CDD" id="cd00102">
    <property type="entry name" value="IPT"/>
    <property type="match status" value="1"/>
</dbReference>
<feature type="region of interest" description="Disordered" evidence="4">
    <location>
        <begin position="1"/>
        <end position="72"/>
    </location>
</feature>
<dbReference type="Pfam" id="PF25876">
    <property type="entry name" value="HH_MFP_RND"/>
    <property type="match status" value="1"/>
</dbReference>
<dbReference type="EMBL" id="JADEXQ010000017">
    <property type="protein sequence ID" value="MBE9029492.1"/>
    <property type="molecule type" value="Genomic_DNA"/>
</dbReference>
<proteinExistence type="predicted"/>
<evidence type="ECO:0000256" key="4">
    <source>
        <dbReference type="SAM" id="MobiDB-lite"/>
    </source>
</evidence>
<feature type="domain" description="YknX-like C-terminal permuted SH3-like" evidence="6">
    <location>
        <begin position="449"/>
        <end position="519"/>
    </location>
</feature>
<accession>A0A928Z2X4</accession>
<keyword evidence="8" id="KW-1185">Reference proteome</keyword>
<dbReference type="Proteomes" id="UP000625316">
    <property type="component" value="Unassembled WGS sequence"/>
</dbReference>
<name>A0A928Z2X4_9CYAN</name>
<comment type="subcellular location">
    <subcellularLocation>
        <location evidence="1">Cell envelope</location>
    </subcellularLocation>
</comment>
<dbReference type="Gene3D" id="2.40.420.20">
    <property type="match status" value="1"/>
</dbReference>
<reference evidence="7" key="1">
    <citation type="submission" date="2020-10" db="EMBL/GenBank/DDBJ databases">
        <authorList>
            <person name="Castelo-Branco R."/>
            <person name="Eusebio N."/>
            <person name="Adriana R."/>
            <person name="Vieira A."/>
            <person name="Brugerolle De Fraissinette N."/>
            <person name="Rezende De Castro R."/>
            <person name="Schneider M.P."/>
            <person name="Vasconcelos V."/>
            <person name="Leao P.N."/>
        </authorList>
    </citation>
    <scope>NUCLEOTIDE SEQUENCE</scope>
    <source>
        <strain evidence="7">LEGE 11480</strain>
    </source>
</reference>